<sequence>MTTSIPGASSQLSNVATKGPVLFSVGKSSSDSSNTIVLVASISGGVVAATLLVGIFLYRRKGKPGELPNDMAVHLNSSLNPPHSSHRGMTLTPLDNTLDFSHGVMDATDIGRRNSAANSSFRVPPRDFVYPPQRLAGTKLYWVSKLHDIKVVVRRSHDILDAGMLQGFVDAIKFIAHRPHPCLVAFKGVYFHETDGEFCAIVEYMDKRGLGALVHAPTINLDGTQKHVLAKNVVDAVAFVYSSFESTYNPFCCVIECCTLHEREAANVYRLGLVLGEIFTRTLCFAPLVHAKGHVGGDMYLMTTARRTGDNDPLLHPFDWRAAADATDARSLAMIRACCARDPSGRPPLQVVVGHFTNVTSNDLEHASRVFRTMVEDHMTDSDPLETSADDSDDDVDEGVFQSFHTTPSLNATREHLVESFRSSVMFMSTDPPSPLTRSANEVTL</sequence>
<evidence type="ECO:0000256" key="1">
    <source>
        <dbReference type="SAM" id="Phobius"/>
    </source>
</evidence>
<keyword evidence="1" id="KW-0472">Membrane</keyword>
<evidence type="ECO:0000313" key="2">
    <source>
        <dbReference type="EMBL" id="RHY21991.1"/>
    </source>
</evidence>
<comment type="caution">
    <text evidence="2">The sequence shown here is derived from an EMBL/GenBank/DDBJ whole genome shotgun (WGS) entry which is preliminary data.</text>
</comment>
<feature type="transmembrane region" description="Helical" evidence="1">
    <location>
        <begin position="36"/>
        <end position="58"/>
    </location>
</feature>
<dbReference type="InterPro" id="IPR011009">
    <property type="entry name" value="Kinase-like_dom_sf"/>
</dbReference>
<proteinExistence type="predicted"/>
<evidence type="ECO:0008006" key="4">
    <source>
        <dbReference type="Google" id="ProtNLM"/>
    </source>
</evidence>
<accession>A0A3R6YS71</accession>
<reference evidence="2 3" key="1">
    <citation type="submission" date="2018-08" db="EMBL/GenBank/DDBJ databases">
        <title>Aphanomyces genome sequencing and annotation.</title>
        <authorList>
            <person name="Minardi D."/>
            <person name="Oidtmann B."/>
            <person name="Van Der Giezen M."/>
            <person name="Studholme D.J."/>
        </authorList>
    </citation>
    <scope>NUCLEOTIDE SEQUENCE [LARGE SCALE GENOMIC DNA]</scope>
    <source>
        <strain evidence="2 3">NJM0002</strain>
    </source>
</reference>
<dbReference type="AlphaFoldDB" id="A0A3R6YS71"/>
<name>A0A3R6YS71_9STRA</name>
<evidence type="ECO:0000313" key="3">
    <source>
        <dbReference type="Proteomes" id="UP000285060"/>
    </source>
</evidence>
<dbReference type="SUPFAM" id="SSF56112">
    <property type="entry name" value="Protein kinase-like (PK-like)"/>
    <property type="match status" value="1"/>
</dbReference>
<keyword evidence="3" id="KW-1185">Reference proteome</keyword>
<protein>
    <recommendedName>
        <fullName evidence="4">Protein kinase domain-containing protein</fullName>
    </recommendedName>
</protein>
<keyword evidence="1" id="KW-0812">Transmembrane</keyword>
<organism evidence="2 3">
    <name type="scientific">Aphanomyces invadans</name>
    <dbReference type="NCBI Taxonomy" id="157072"/>
    <lineage>
        <taxon>Eukaryota</taxon>
        <taxon>Sar</taxon>
        <taxon>Stramenopiles</taxon>
        <taxon>Oomycota</taxon>
        <taxon>Saprolegniomycetes</taxon>
        <taxon>Saprolegniales</taxon>
        <taxon>Verrucalvaceae</taxon>
        <taxon>Aphanomyces</taxon>
    </lineage>
</organism>
<dbReference type="VEuPathDB" id="FungiDB:H310_12094"/>
<dbReference type="EMBL" id="QUSY01002218">
    <property type="protein sequence ID" value="RHY21991.1"/>
    <property type="molecule type" value="Genomic_DNA"/>
</dbReference>
<gene>
    <name evidence="2" type="ORF">DYB32_010516</name>
</gene>
<dbReference type="Proteomes" id="UP000285060">
    <property type="component" value="Unassembled WGS sequence"/>
</dbReference>
<keyword evidence="1" id="KW-1133">Transmembrane helix</keyword>